<comment type="caution">
    <text evidence="2">The sequence shown here is derived from an EMBL/GenBank/DDBJ whole genome shotgun (WGS) entry which is preliminary data.</text>
</comment>
<name>A0ABU0CSG5_9BACI</name>
<reference evidence="2 3" key="1">
    <citation type="submission" date="2023-07" db="EMBL/GenBank/DDBJ databases">
        <title>Genomic Encyclopedia of Type Strains, Phase IV (KMG-IV): sequencing the most valuable type-strain genomes for metagenomic binning, comparative biology and taxonomic classification.</title>
        <authorList>
            <person name="Goeker M."/>
        </authorList>
    </citation>
    <scope>NUCLEOTIDE SEQUENCE [LARGE SCALE GENOMIC DNA]</scope>
    <source>
        <strain evidence="2 3">DSM 17740</strain>
    </source>
</reference>
<dbReference type="Gene3D" id="1.20.120.520">
    <property type="entry name" value="nmb1532 protein domain like"/>
    <property type="match status" value="1"/>
</dbReference>
<dbReference type="Pfam" id="PF01814">
    <property type="entry name" value="Hemerythrin"/>
    <property type="match status" value="1"/>
</dbReference>
<organism evidence="2 3">
    <name type="scientific">Caldalkalibacillus uzonensis</name>
    <dbReference type="NCBI Taxonomy" id="353224"/>
    <lineage>
        <taxon>Bacteria</taxon>
        <taxon>Bacillati</taxon>
        <taxon>Bacillota</taxon>
        <taxon>Bacilli</taxon>
        <taxon>Bacillales</taxon>
        <taxon>Bacillaceae</taxon>
        <taxon>Caldalkalibacillus</taxon>
    </lineage>
</organism>
<evidence type="ECO:0000313" key="3">
    <source>
        <dbReference type="Proteomes" id="UP001232445"/>
    </source>
</evidence>
<dbReference type="InterPro" id="IPR012312">
    <property type="entry name" value="Hemerythrin-like"/>
</dbReference>
<dbReference type="Proteomes" id="UP001232445">
    <property type="component" value="Unassembled WGS sequence"/>
</dbReference>
<dbReference type="EMBL" id="JAUSUQ010000006">
    <property type="protein sequence ID" value="MDQ0339087.1"/>
    <property type="molecule type" value="Genomic_DNA"/>
</dbReference>
<accession>A0ABU0CSG5</accession>
<dbReference type="RefSeq" id="WP_307338532.1">
    <property type="nucleotide sequence ID" value="NZ_JAUSUQ010000006.1"/>
</dbReference>
<evidence type="ECO:0000313" key="2">
    <source>
        <dbReference type="EMBL" id="MDQ0339087.1"/>
    </source>
</evidence>
<feature type="domain" description="Hemerythrin-like" evidence="1">
    <location>
        <begin position="24"/>
        <end position="135"/>
    </location>
</feature>
<sequence>MSGPALEQLHAHRSIHDGTLAEAKNLTQLLEQLYAEKRIKHSQEVADALLEHWETRALAHAQAEEEGFYPERVKQKPELAETVSMLKRDHDLMRILVDEIKTMMSQEGASEEVLVRFKALLLINRIHSRDEERRLL</sequence>
<protein>
    <submittedName>
        <fullName evidence="2">Hemerythrin superfamily protein</fullName>
    </submittedName>
</protein>
<gene>
    <name evidence="2" type="ORF">J2S00_001873</name>
</gene>
<proteinExistence type="predicted"/>
<evidence type="ECO:0000259" key="1">
    <source>
        <dbReference type="Pfam" id="PF01814"/>
    </source>
</evidence>
<keyword evidence="3" id="KW-1185">Reference proteome</keyword>